<dbReference type="EMBL" id="HBUF01481728">
    <property type="protein sequence ID" value="CAG6745023.1"/>
    <property type="molecule type" value="Transcribed_RNA"/>
</dbReference>
<evidence type="ECO:0000256" key="1">
    <source>
        <dbReference type="SAM" id="Phobius"/>
    </source>
</evidence>
<dbReference type="AlphaFoldDB" id="A0A8D8ZBY3"/>
<proteinExistence type="predicted"/>
<protein>
    <submittedName>
        <fullName evidence="2">Uncharacterized protein</fullName>
    </submittedName>
</protein>
<keyword evidence="1" id="KW-1133">Transmembrane helix</keyword>
<organism evidence="2">
    <name type="scientific">Cacopsylla melanoneura</name>
    <dbReference type="NCBI Taxonomy" id="428564"/>
    <lineage>
        <taxon>Eukaryota</taxon>
        <taxon>Metazoa</taxon>
        <taxon>Ecdysozoa</taxon>
        <taxon>Arthropoda</taxon>
        <taxon>Hexapoda</taxon>
        <taxon>Insecta</taxon>
        <taxon>Pterygota</taxon>
        <taxon>Neoptera</taxon>
        <taxon>Paraneoptera</taxon>
        <taxon>Hemiptera</taxon>
        <taxon>Sternorrhyncha</taxon>
        <taxon>Psylloidea</taxon>
        <taxon>Psyllidae</taxon>
        <taxon>Psyllinae</taxon>
        <taxon>Cacopsylla</taxon>
    </lineage>
</organism>
<name>A0A8D8ZBY3_9HEMI</name>
<feature type="transmembrane region" description="Helical" evidence="1">
    <location>
        <begin position="46"/>
        <end position="64"/>
    </location>
</feature>
<reference evidence="2" key="1">
    <citation type="submission" date="2021-05" db="EMBL/GenBank/DDBJ databases">
        <authorList>
            <person name="Alioto T."/>
            <person name="Alioto T."/>
            <person name="Gomez Garrido J."/>
        </authorList>
    </citation>
    <scope>NUCLEOTIDE SEQUENCE</scope>
</reference>
<keyword evidence="1" id="KW-0812">Transmembrane</keyword>
<sequence length="103" mass="12559">MKIVVLILKREIHFKQRWAWILPERVSLPPVGTSTDQLFFRNHSSLFLLIIAEIMLIILQRYIYHVVRVTEYCTDALKYELGSSLHWFKTLNRHFFRVHYSYY</sequence>
<evidence type="ECO:0000313" key="2">
    <source>
        <dbReference type="EMBL" id="CAG6745023.1"/>
    </source>
</evidence>
<keyword evidence="1" id="KW-0472">Membrane</keyword>
<accession>A0A8D8ZBY3</accession>